<sequence>MKTWLSQYWTLFGVPGEDGGAPGGGEAGDGGDTIDGVAEGVGLQAAVGRAEEVEVAGELGVGDIGFDGGGVGVPETGGVAEHVELERLVEGGLEDELLAFDALEVGVVFAVAAEGDGVVAVEVVEGTGREFDPDGVDVVVRVVPRGDGEVRGDIDVDAAEGIDEEFDTFEIEDDVVIDFDAEVELEVGFEFFDAAFDGAGGADAVGPKDWLMRRWLSGARGLATSIQRSRGKLRTADVFATGSMVATMMVSVR</sequence>
<accession>A0ABY7M3S7</accession>
<organism evidence="1 2">
    <name type="scientific">Tepidiforma flava</name>
    <dbReference type="NCBI Taxonomy" id="3004094"/>
    <lineage>
        <taxon>Bacteria</taxon>
        <taxon>Bacillati</taxon>
        <taxon>Chloroflexota</taxon>
        <taxon>Tepidiformia</taxon>
        <taxon>Tepidiformales</taxon>
        <taxon>Tepidiformaceae</taxon>
        <taxon>Tepidiforma</taxon>
    </lineage>
</organism>
<gene>
    <name evidence="1" type="ORF">O0235_10540</name>
</gene>
<evidence type="ECO:0000313" key="1">
    <source>
        <dbReference type="EMBL" id="WBL35225.1"/>
    </source>
</evidence>
<dbReference type="Proteomes" id="UP001212803">
    <property type="component" value="Chromosome"/>
</dbReference>
<dbReference type="EMBL" id="CP115149">
    <property type="protein sequence ID" value="WBL35225.1"/>
    <property type="molecule type" value="Genomic_DNA"/>
</dbReference>
<proteinExistence type="predicted"/>
<evidence type="ECO:0000313" key="2">
    <source>
        <dbReference type="Proteomes" id="UP001212803"/>
    </source>
</evidence>
<name>A0ABY7M3S7_9CHLR</name>
<protein>
    <submittedName>
        <fullName evidence="1">DUF2283 domain-containing protein</fullName>
    </submittedName>
</protein>
<reference evidence="1 2" key="1">
    <citation type="journal article" date="2023" name="ISME J.">
        <title>Thermophilic Dehalococcoidia with unusual traits shed light on an unexpected past.</title>
        <authorList>
            <person name="Palmer M."/>
            <person name="Covington J.K."/>
            <person name="Zhou E.M."/>
            <person name="Thomas S.C."/>
            <person name="Habib N."/>
            <person name="Seymour C.O."/>
            <person name="Lai D."/>
            <person name="Johnston J."/>
            <person name="Hashimi A."/>
            <person name="Jiao J.Y."/>
            <person name="Muok A.R."/>
            <person name="Liu L."/>
            <person name="Xian W.D."/>
            <person name="Zhi X.Y."/>
            <person name="Li M.M."/>
            <person name="Silva L.P."/>
            <person name="Bowen B.P."/>
            <person name="Louie K."/>
            <person name="Briegel A."/>
            <person name="Pett-Ridge J."/>
            <person name="Weber P.K."/>
            <person name="Tocheva E.I."/>
            <person name="Woyke T."/>
            <person name="Northen T.R."/>
            <person name="Mayali X."/>
            <person name="Li W.J."/>
            <person name="Hedlund B.P."/>
        </authorList>
    </citation>
    <scope>NUCLEOTIDE SEQUENCE [LARGE SCALE GENOMIC DNA]</scope>
    <source>
        <strain evidence="1 2">YIM 72310</strain>
    </source>
</reference>
<keyword evidence="2" id="KW-1185">Reference proteome</keyword>